<evidence type="ECO:0000313" key="4">
    <source>
        <dbReference type="Proteomes" id="UP001054945"/>
    </source>
</evidence>
<keyword evidence="2" id="KW-0812">Transmembrane</keyword>
<protein>
    <submittedName>
        <fullName evidence="3">Uncharacterized protein</fullName>
    </submittedName>
</protein>
<comment type="caution">
    <text evidence="3">The sequence shown here is derived from an EMBL/GenBank/DDBJ whole genome shotgun (WGS) entry which is preliminary data.</text>
</comment>
<evidence type="ECO:0000256" key="1">
    <source>
        <dbReference type="SAM" id="MobiDB-lite"/>
    </source>
</evidence>
<feature type="compositionally biased region" description="Basic and acidic residues" evidence="1">
    <location>
        <begin position="67"/>
        <end position="89"/>
    </location>
</feature>
<sequence length="135" mass="15444">MIGPLTCRHKRACHYLRVDILEIQFSTPLKCFCAFQIFFGSIILLICILSLIDVTRAEETNESDESNETKKKPSNENIPEEEKGPAKEEDTTETIQESLEKMEEEAISEIVPVIVKNEEKELEEEEKTRKGRGGK</sequence>
<keyword evidence="2" id="KW-1133">Transmembrane helix</keyword>
<feature type="region of interest" description="Disordered" evidence="1">
    <location>
        <begin position="58"/>
        <end position="106"/>
    </location>
</feature>
<gene>
    <name evidence="3" type="ORF">CEXT_130241</name>
</gene>
<evidence type="ECO:0000256" key="2">
    <source>
        <dbReference type="SAM" id="Phobius"/>
    </source>
</evidence>
<name>A0AAV4VEY4_CAEEX</name>
<dbReference type="EMBL" id="BPLR01014422">
    <property type="protein sequence ID" value="GIY68681.1"/>
    <property type="molecule type" value="Genomic_DNA"/>
</dbReference>
<reference evidence="3 4" key="1">
    <citation type="submission" date="2021-06" db="EMBL/GenBank/DDBJ databases">
        <title>Caerostris extrusa draft genome.</title>
        <authorList>
            <person name="Kono N."/>
            <person name="Arakawa K."/>
        </authorList>
    </citation>
    <scope>NUCLEOTIDE SEQUENCE [LARGE SCALE GENOMIC DNA]</scope>
</reference>
<feature type="transmembrane region" description="Helical" evidence="2">
    <location>
        <begin position="31"/>
        <end position="52"/>
    </location>
</feature>
<keyword evidence="4" id="KW-1185">Reference proteome</keyword>
<dbReference type="Proteomes" id="UP001054945">
    <property type="component" value="Unassembled WGS sequence"/>
</dbReference>
<evidence type="ECO:0000313" key="3">
    <source>
        <dbReference type="EMBL" id="GIY68681.1"/>
    </source>
</evidence>
<keyword evidence="2" id="KW-0472">Membrane</keyword>
<accession>A0AAV4VEY4</accession>
<dbReference type="AlphaFoldDB" id="A0AAV4VEY4"/>
<proteinExistence type="predicted"/>
<organism evidence="3 4">
    <name type="scientific">Caerostris extrusa</name>
    <name type="common">Bark spider</name>
    <name type="synonym">Caerostris bankana</name>
    <dbReference type="NCBI Taxonomy" id="172846"/>
    <lineage>
        <taxon>Eukaryota</taxon>
        <taxon>Metazoa</taxon>
        <taxon>Ecdysozoa</taxon>
        <taxon>Arthropoda</taxon>
        <taxon>Chelicerata</taxon>
        <taxon>Arachnida</taxon>
        <taxon>Araneae</taxon>
        <taxon>Araneomorphae</taxon>
        <taxon>Entelegynae</taxon>
        <taxon>Araneoidea</taxon>
        <taxon>Araneidae</taxon>
        <taxon>Caerostris</taxon>
    </lineage>
</organism>